<reference evidence="1" key="5">
    <citation type="submission" date="2025-09" db="UniProtKB">
        <authorList>
            <consortium name="Ensembl"/>
        </authorList>
    </citation>
    <scope>IDENTIFICATION</scope>
</reference>
<sequence length="94" mass="10464">MTSCVCGCAHGTRGEMRLKAQCTPGFSQSFYALRLSRSMLEGRSLLKGKAGCCFNELCCVRRFSRARCLQGFKGPVRRDTSIMPDPRSTRALNH</sequence>
<reference evidence="2" key="1">
    <citation type="journal article" date="2014" name="Science">
        <title>Nonhuman genetics. Genomic basis for the convergent evolution of electric organs.</title>
        <authorList>
            <person name="Gallant J.R."/>
            <person name="Traeger L.L."/>
            <person name="Volkening J.D."/>
            <person name="Moffett H."/>
            <person name="Chen P.H."/>
            <person name="Novina C.D."/>
            <person name="Phillips G.N.Jr."/>
            <person name="Anand R."/>
            <person name="Wells G.B."/>
            <person name="Pinch M."/>
            <person name="Guth R."/>
            <person name="Unguez G.A."/>
            <person name="Albert J.S."/>
            <person name="Zakon H.H."/>
            <person name="Samanta M.P."/>
            <person name="Sussman M.R."/>
        </authorList>
    </citation>
    <scope>NUCLEOTIDE SEQUENCE [LARGE SCALE GENOMIC DNA]</scope>
</reference>
<dbReference type="Proteomes" id="UP000314983">
    <property type="component" value="Chromosome 24"/>
</dbReference>
<keyword evidence="2" id="KW-1185">Reference proteome</keyword>
<reference evidence="1" key="3">
    <citation type="submission" date="2020-05" db="EMBL/GenBank/DDBJ databases">
        <title>Electrophorus electricus (electric eel) genome, fEleEle1, primary haplotype.</title>
        <authorList>
            <person name="Myers G."/>
            <person name="Meyer A."/>
            <person name="Fedrigo O."/>
            <person name="Formenti G."/>
            <person name="Rhie A."/>
            <person name="Tracey A."/>
            <person name="Sims Y."/>
            <person name="Jarvis E.D."/>
        </authorList>
    </citation>
    <scope>NUCLEOTIDE SEQUENCE [LARGE SCALE GENOMIC DNA]</scope>
</reference>
<evidence type="ECO:0000313" key="2">
    <source>
        <dbReference type="Proteomes" id="UP000314983"/>
    </source>
</evidence>
<reference evidence="1" key="4">
    <citation type="submission" date="2025-08" db="UniProtKB">
        <authorList>
            <consortium name="Ensembl"/>
        </authorList>
    </citation>
    <scope>IDENTIFICATION</scope>
</reference>
<dbReference type="AlphaFoldDB" id="A0A4W4FDU7"/>
<reference evidence="2" key="2">
    <citation type="journal article" date="2017" name="Sci. Adv.">
        <title>A tail of two voltages: Proteomic comparison of the three electric organs of the electric eel.</title>
        <authorList>
            <person name="Traeger L.L."/>
            <person name="Sabat G."/>
            <person name="Barrett-Wilt G.A."/>
            <person name="Wells G.B."/>
            <person name="Sussman M.R."/>
        </authorList>
    </citation>
    <scope>NUCLEOTIDE SEQUENCE [LARGE SCALE GENOMIC DNA]</scope>
</reference>
<accession>A0A4W4FDU7</accession>
<name>A0A4W4FDU7_ELEEL</name>
<protein>
    <submittedName>
        <fullName evidence="1">Uncharacterized protein</fullName>
    </submittedName>
</protein>
<evidence type="ECO:0000313" key="1">
    <source>
        <dbReference type="Ensembl" id="ENSEEEP00000022305.1"/>
    </source>
</evidence>
<organism evidence="1 2">
    <name type="scientific">Electrophorus electricus</name>
    <name type="common">Electric eel</name>
    <name type="synonym">Gymnotus electricus</name>
    <dbReference type="NCBI Taxonomy" id="8005"/>
    <lineage>
        <taxon>Eukaryota</taxon>
        <taxon>Metazoa</taxon>
        <taxon>Chordata</taxon>
        <taxon>Craniata</taxon>
        <taxon>Vertebrata</taxon>
        <taxon>Euteleostomi</taxon>
        <taxon>Actinopterygii</taxon>
        <taxon>Neopterygii</taxon>
        <taxon>Teleostei</taxon>
        <taxon>Ostariophysi</taxon>
        <taxon>Gymnotiformes</taxon>
        <taxon>Gymnotoidei</taxon>
        <taxon>Gymnotidae</taxon>
        <taxon>Electrophorus</taxon>
    </lineage>
</organism>
<proteinExistence type="predicted"/>
<dbReference type="Ensembl" id="ENSEEET00000022555.2">
    <property type="protein sequence ID" value="ENSEEEP00000022305.1"/>
    <property type="gene ID" value="ENSEEEG00000010824.2"/>
</dbReference>